<evidence type="ECO:0000256" key="3">
    <source>
        <dbReference type="ARBA" id="ARBA00022801"/>
    </source>
</evidence>
<dbReference type="SUPFAM" id="SSF52096">
    <property type="entry name" value="ClpP/crotonase"/>
    <property type="match status" value="1"/>
</dbReference>
<dbReference type="AlphaFoldDB" id="A0A2N1PNQ9"/>
<keyword evidence="7" id="KW-0812">Transmembrane</keyword>
<dbReference type="NCBIfam" id="TIGR00225">
    <property type="entry name" value="prc"/>
    <property type="match status" value="1"/>
</dbReference>
<feature type="transmembrane region" description="Helical" evidence="7">
    <location>
        <begin position="44"/>
        <end position="66"/>
    </location>
</feature>
<dbReference type="Pfam" id="PF03572">
    <property type="entry name" value="Peptidase_S41"/>
    <property type="match status" value="1"/>
</dbReference>
<dbReference type="Pfam" id="PF00595">
    <property type="entry name" value="PDZ"/>
    <property type="match status" value="1"/>
</dbReference>
<keyword evidence="7" id="KW-1133">Transmembrane helix</keyword>
<feature type="region of interest" description="Disordered" evidence="6">
    <location>
        <begin position="823"/>
        <end position="863"/>
    </location>
</feature>
<dbReference type="PANTHER" id="PTHR32060:SF22">
    <property type="entry name" value="CARBOXYL-TERMINAL-PROCESSING PEPTIDASE 3, CHLOROPLASTIC"/>
    <property type="match status" value="1"/>
</dbReference>
<dbReference type="InterPro" id="IPR005151">
    <property type="entry name" value="Tail-specific_protease"/>
</dbReference>
<dbReference type="SMART" id="SM00228">
    <property type="entry name" value="PDZ"/>
    <property type="match status" value="1"/>
</dbReference>
<evidence type="ECO:0000313" key="9">
    <source>
        <dbReference type="EMBL" id="PKK89983.1"/>
    </source>
</evidence>
<sequence>MVKRPPKSIREKCSDKAYLTVRSGERLSNTMIFSNSLKGSVKRCLHVFSLTLILLGCIFLCDSNAATRKLLRPEPSYPTIASVTAHVLPRVHLERREVDDEISKRALFLYLRALDYHRLYFLESDIKAMEAFTDKLDDAVKGGDLSFGFKTYELFLRRMRQRVAFVEKLLSSPPGVTSEGTFNWDRKEAAWCLSREELDQLWEKKIKNEYIGELLAREERKRREEEHEREKKKLIGTSLEVTSAEPASTTTAASGTTEESASVATAEAAQAEDKTDDADDEADLSKLSPEEAIIKRYRQQRTVLEDNDAEWVLQTYLSSFVMAYDPHSSYMSPSEEKDFDISMKLSLFGIGALLSPDDGTAKVVRLIPGGPAEKDGRLKANDRIIGVGQGDGAIVDTVHWPLTKTVKLIRGAKGTKVVLLIRKGSGSDSAPPVKIDIIRDEVKLEDQAAKGETWDVKSPLNNEVIKVGVISLPAFYMDFAAAGSGNDYRSSTRDVRRIISEFRKQGVRGVIMDLRNNGGGSLTEAVSMTGLFIKDGPVVQVKQNQGFFSDGKQVLKDEDSSIEWDGPLAVIISRVSASASEIFAGAIQDYHRGVVIGDSRTHGKGSVQTIYPVSKFIRSFQEDPLGSLKVTMAQFYRVNGESTQRKGVESDIIIPSVLEYMEVGEDKQPFALPFDVIDPAPHDDSQAVFPELIKVLNERSTKRRAADERFIARRELFKKIKDRQDDKSVSVNIEVRRQQREVERKLLEEQEKLSEEATGQLDADNRSKDLVLEESARILGDLILSRTASSGVDIEKIEKNITDILQTSALQAQGKDGIPVISQKNIDGREKVPAQKTDSAPFTDEVSSVDEGKSVEKVKNSAK</sequence>
<dbReference type="Gene3D" id="2.30.42.10">
    <property type="match status" value="1"/>
</dbReference>
<feature type="compositionally biased region" description="Basic and acidic residues" evidence="6">
    <location>
        <begin position="850"/>
        <end position="863"/>
    </location>
</feature>
<dbReference type="InterPro" id="IPR004447">
    <property type="entry name" value="Peptidase_S41A"/>
</dbReference>
<feature type="compositionally biased region" description="Basic and acidic residues" evidence="6">
    <location>
        <begin position="219"/>
        <end position="233"/>
    </location>
</feature>
<keyword evidence="7" id="KW-0472">Membrane</keyword>
<organism evidence="9 10">
    <name type="scientific">Candidatus Wallbacteria bacterium HGW-Wallbacteria-1</name>
    <dbReference type="NCBI Taxonomy" id="2013854"/>
    <lineage>
        <taxon>Bacteria</taxon>
        <taxon>Candidatus Walliibacteriota</taxon>
    </lineage>
</organism>
<dbReference type="GO" id="GO:0004175">
    <property type="term" value="F:endopeptidase activity"/>
    <property type="evidence" value="ECO:0007669"/>
    <property type="project" value="TreeGrafter"/>
</dbReference>
<dbReference type="EMBL" id="PGXC01000009">
    <property type="protein sequence ID" value="PKK89983.1"/>
    <property type="molecule type" value="Genomic_DNA"/>
</dbReference>
<evidence type="ECO:0000256" key="5">
    <source>
        <dbReference type="RuleBase" id="RU004404"/>
    </source>
</evidence>
<accession>A0A2N1PNQ9</accession>
<dbReference type="FunFam" id="3.90.226.10:FF:000090">
    <property type="entry name" value="Tail-specific protease"/>
    <property type="match status" value="1"/>
</dbReference>
<dbReference type="PANTHER" id="PTHR32060">
    <property type="entry name" value="TAIL-SPECIFIC PROTEASE"/>
    <property type="match status" value="1"/>
</dbReference>
<dbReference type="Proteomes" id="UP000233256">
    <property type="component" value="Unassembled WGS sequence"/>
</dbReference>
<dbReference type="InterPro" id="IPR040573">
    <property type="entry name" value="TSP_N"/>
</dbReference>
<dbReference type="InterPro" id="IPR020992">
    <property type="entry name" value="Tail_Prtase_C"/>
</dbReference>
<dbReference type="GO" id="GO:0007165">
    <property type="term" value="P:signal transduction"/>
    <property type="evidence" value="ECO:0007669"/>
    <property type="project" value="TreeGrafter"/>
</dbReference>
<dbReference type="InterPro" id="IPR036034">
    <property type="entry name" value="PDZ_sf"/>
</dbReference>
<evidence type="ECO:0000259" key="8">
    <source>
        <dbReference type="PROSITE" id="PS50106"/>
    </source>
</evidence>
<proteinExistence type="inferred from homology"/>
<keyword evidence="3 5" id="KW-0378">Hydrolase</keyword>
<evidence type="ECO:0000313" key="10">
    <source>
        <dbReference type="Proteomes" id="UP000233256"/>
    </source>
</evidence>
<feature type="domain" description="PDZ" evidence="8">
    <location>
        <begin position="340"/>
        <end position="424"/>
    </location>
</feature>
<dbReference type="CDD" id="cd07560">
    <property type="entry name" value="Peptidase_S41_CPP"/>
    <property type="match status" value="1"/>
</dbReference>
<dbReference type="PROSITE" id="PS50106">
    <property type="entry name" value="PDZ"/>
    <property type="match status" value="1"/>
</dbReference>
<reference evidence="9 10" key="1">
    <citation type="journal article" date="2017" name="ISME J.">
        <title>Potential for microbial H2 and metal transformations associated with novel bacteria and archaea in deep terrestrial subsurface sediments.</title>
        <authorList>
            <person name="Hernsdorf A.W."/>
            <person name="Amano Y."/>
            <person name="Miyakawa K."/>
            <person name="Ise K."/>
            <person name="Suzuki Y."/>
            <person name="Anantharaman K."/>
            <person name="Probst A."/>
            <person name="Burstein D."/>
            <person name="Thomas B.C."/>
            <person name="Banfield J.F."/>
        </authorList>
    </citation>
    <scope>NUCLEOTIDE SEQUENCE [LARGE SCALE GENOMIC DNA]</scope>
    <source>
        <strain evidence="9">HGW-Wallbacteria-1</strain>
    </source>
</reference>
<dbReference type="GO" id="GO:0030288">
    <property type="term" value="C:outer membrane-bounded periplasmic space"/>
    <property type="evidence" value="ECO:0007669"/>
    <property type="project" value="TreeGrafter"/>
</dbReference>
<keyword evidence="2 5" id="KW-0645">Protease</keyword>
<evidence type="ECO:0000256" key="1">
    <source>
        <dbReference type="ARBA" id="ARBA00009179"/>
    </source>
</evidence>
<dbReference type="Pfam" id="PF11818">
    <property type="entry name" value="DUF3340"/>
    <property type="match status" value="1"/>
</dbReference>
<dbReference type="GO" id="GO:0006508">
    <property type="term" value="P:proteolysis"/>
    <property type="evidence" value="ECO:0007669"/>
    <property type="project" value="UniProtKB-KW"/>
</dbReference>
<dbReference type="CDD" id="cd06782">
    <property type="entry name" value="cpPDZ_CPP-like"/>
    <property type="match status" value="1"/>
</dbReference>
<dbReference type="Gene3D" id="3.90.226.10">
    <property type="entry name" value="2-enoyl-CoA Hydratase, Chain A, domain 1"/>
    <property type="match status" value="1"/>
</dbReference>
<feature type="region of interest" description="Disordered" evidence="6">
    <location>
        <begin position="219"/>
        <end position="286"/>
    </location>
</feature>
<dbReference type="SUPFAM" id="SSF50156">
    <property type="entry name" value="PDZ domain-like"/>
    <property type="match status" value="1"/>
</dbReference>
<dbReference type="SMART" id="SM00245">
    <property type="entry name" value="TSPc"/>
    <property type="match status" value="1"/>
</dbReference>
<protein>
    <recommendedName>
        <fullName evidence="8">PDZ domain-containing protein</fullName>
    </recommendedName>
</protein>
<evidence type="ECO:0000256" key="4">
    <source>
        <dbReference type="ARBA" id="ARBA00022825"/>
    </source>
</evidence>
<gene>
    <name evidence="9" type="ORF">CVV64_11690</name>
</gene>
<dbReference type="Pfam" id="PF17804">
    <property type="entry name" value="TSP_NTD"/>
    <property type="match status" value="2"/>
</dbReference>
<feature type="compositionally biased region" description="Low complexity" evidence="6">
    <location>
        <begin position="242"/>
        <end position="269"/>
    </location>
</feature>
<dbReference type="InterPro" id="IPR001478">
    <property type="entry name" value="PDZ"/>
</dbReference>
<evidence type="ECO:0000256" key="2">
    <source>
        <dbReference type="ARBA" id="ARBA00022670"/>
    </source>
</evidence>
<comment type="caution">
    <text evidence="9">The sequence shown here is derived from an EMBL/GenBank/DDBJ whole genome shotgun (WGS) entry which is preliminary data.</text>
</comment>
<evidence type="ECO:0000256" key="6">
    <source>
        <dbReference type="SAM" id="MobiDB-lite"/>
    </source>
</evidence>
<keyword evidence="4 5" id="KW-0720">Serine protease</keyword>
<dbReference type="InterPro" id="IPR029045">
    <property type="entry name" value="ClpP/crotonase-like_dom_sf"/>
</dbReference>
<name>A0A2N1PNQ9_9BACT</name>
<comment type="similarity">
    <text evidence="1 5">Belongs to the peptidase S41A family.</text>
</comment>
<dbReference type="GO" id="GO:0008236">
    <property type="term" value="F:serine-type peptidase activity"/>
    <property type="evidence" value="ECO:0007669"/>
    <property type="project" value="UniProtKB-KW"/>
</dbReference>
<evidence type="ECO:0000256" key="7">
    <source>
        <dbReference type="SAM" id="Phobius"/>
    </source>
</evidence>